<evidence type="ECO:0000256" key="1">
    <source>
        <dbReference type="SAM" id="MobiDB-lite"/>
    </source>
</evidence>
<feature type="region of interest" description="Disordered" evidence="1">
    <location>
        <begin position="84"/>
        <end position="104"/>
    </location>
</feature>
<gene>
    <name evidence="2" type="ORF">BJ998_001805</name>
</gene>
<keyword evidence="3" id="KW-1185">Reference proteome</keyword>
<reference evidence="2 3" key="1">
    <citation type="submission" date="2020-08" db="EMBL/GenBank/DDBJ databases">
        <title>Sequencing the genomes of 1000 actinobacteria strains.</title>
        <authorList>
            <person name="Klenk H.-P."/>
        </authorList>
    </citation>
    <scope>NUCLEOTIDE SEQUENCE [LARGE SCALE GENOMIC DNA]</scope>
    <source>
        <strain evidence="2 3">DSM 43851</strain>
    </source>
</reference>
<dbReference type="EMBL" id="JACHIR010000001">
    <property type="protein sequence ID" value="MBB5890609.1"/>
    <property type="molecule type" value="Genomic_DNA"/>
</dbReference>
<proteinExistence type="predicted"/>
<organism evidence="2 3">
    <name type="scientific">Kutzneria kofuensis</name>
    <dbReference type="NCBI Taxonomy" id="103725"/>
    <lineage>
        <taxon>Bacteria</taxon>
        <taxon>Bacillati</taxon>
        <taxon>Actinomycetota</taxon>
        <taxon>Actinomycetes</taxon>
        <taxon>Pseudonocardiales</taxon>
        <taxon>Pseudonocardiaceae</taxon>
        <taxon>Kutzneria</taxon>
    </lineage>
</organism>
<evidence type="ECO:0000313" key="3">
    <source>
        <dbReference type="Proteomes" id="UP000585638"/>
    </source>
</evidence>
<protein>
    <submittedName>
        <fullName evidence="2">Uncharacterized protein</fullName>
    </submittedName>
</protein>
<name>A0A7W9KDI5_9PSEU</name>
<accession>A0A7W9KDI5</accession>
<evidence type="ECO:0000313" key="2">
    <source>
        <dbReference type="EMBL" id="MBB5890609.1"/>
    </source>
</evidence>
<dbReference type="Proteomes" id="UP000585638">
    <property type="component" value="Unassembled WGS sequence"/>
</dbReference>
<sequence>MTEPTFARRVPGSTGTGAPSVTTIVVPAARTKVIIALDGHAEFTINLIETDLAQLLTALREGEISYVSSTHTVYGRVLLNARPADVSPRTSASGRTQPGPRELSLTLPEQGTVQVMFDTEQTSELVRQLDAARTLLARVQPHD</sequence>
<dbReference type="AlphaFoldDB" id="A0A7W9KDI5"/>
<dbReference type="RefSeq" id="WP_184860177.1">
    <property type="nucleotide sequence ID" value="NZ_BAAAWY010000042.1"/>
</dbReference>
<comment type="caution">
    <text evidence="2">The sequence shown here is derived from an EMBL/GenBank/DDBJ whole genome shotgun (WGS) entry which is preliminary data.</text>
</comment>